<evidence type="ECO:0000256" key="7">
    <source>
        <dbReference type="ARBA" id="ARBA00023136"/>
    </source>
</evidence>
<evidence type="ECO:0000256" key="1">
    <source>
        <dbReference type="ARBA" id="ARBA00004651"/>
    </source>
</evidence>
<keyword evidence="4" id="KW-1003">Cell membrane</keyword>
<gene>
    <name evidence="9" type="ORF">I5U13_04610</name>
</gene>
<feature type="transmembrane region" description="Helical" evidence="8">
    <location>
        <begin position="131"/>
        <end position="157"/>
    </location>
</feature>
<keyword evidence="10" id="KW-1185">Reference proteome</keyword>
<feature type="transmembrane region" description="Helical" evidence="8">
    <location>
        <begin position="20"/>
        <end position="42"/>
    </location>
</feature>
<evidence type="ECO:0000256" key="5">
    <source>
        <dbReference type="ARBA" id="ARBA00022692"/>
    </source>
</evidence>
<evidence type="ECO:0000256" key="6">
    <source>
        <dbReference type="ARBA" id="ARBA00022989"/>
    </source>
</evidence>
<feature type="transmembrane region" description="Helical" evidence="8">
    <location>
        <begin position="62"/>
        <end position="83"/>
    </location>
</feature>
<comment type="subcellular location">
    <subcellularLocation>
        <location evidence="1">Cell membrane</location>
        <topology evidence="1">Multi-pass membrane protein</topology>
    </subcellularLocation>
</comment>
<evidence type="ECO:0000256" key="8">
    <source>
        <dbReference type="SAM" id="Phobius"/>
    </source>
</evidence>
<comment type="caution">
    <text evidence="9">The sequence shown here is derived from an EMBL/GenBank/DDBJ whole genome shotgun (WGS) entry which is preliminary data.</text>
</comment>
<organism evidence="9 10">
    <name type="scientific">Serratia rubidaea</name>
    <name type="common">Serratia marinorubra</name>
    <dbReference type="NCBI Taxonomy" id="61652"/>
    <lineage>
        <taxon>Bacteria</taxon>
        <taxon>Pseudomonadati</taxon>
        <taxon>Pseudomonadota</taxon>
        <taxon>Gammaproteobacteria</taxon>
        <taxon>Enterobacterales</taxon>
        <taxon>Yersiniaceae</taxon>
        <taxon>Serratia</taxon>
    </lineage>
</organism>
<dbReference type="EMBL" id="JADULK010000002">
    <property type="protein sequence ID" value="MBH1928950.1"/>
    <property type="molecule type" value="Genomic_DNA"/>
</dbReference>
<feature type="transmembrane region" description="Helical" evidence="8">
    <location>
        <begin position="193"/>
        <end position="219"/>
    </location>
</feature>
<keyword evidence="6 8" id="KW-1133">Transmembrane helix</keyword>
<sequence length="224" mass="23159">MEMRLNRFGALNGNVVKGIVLVCLADGIVGVSYGSLAIGYGFPLWVPLALSVLVLAGASEFLFIGIVAGGGSPFAAATAGLLVNARHMPFGMAVKDLIGHGPARFLGCHIMNDESVVFGVSQSTLAARKAAYWLCGLGIALCWPLGVIIGGSIGNLIPDVHSIGLDAVFPTILLALIVSALKNRRTLLSAASGTAFALAAVPWAPIGMPVLFALLGLLIRKRTR</sequence>
<keyword evidence="5 8" id="KW-0812">Transmembrane</keyword>
<proteinExistence type="inferred from homology"/>
<dbReference type="Pfam" id="PF03591">
    <property type="entry name" value="AzlC"/>
    <property type="match status" value="1"/>
</dbReference>
<comment type="similarity">
    <text evidence="2">Belongs to the AzlC family.</text>
</comment>
<evidence type="ECO:0000256" key="3">
    <source>
        <dbReference type="ARBA" id="ARBA00022448"/>
    </source>
</evidence>
<dbReference type="InterPro" id="IPR011606">
    <property type="entry name" value="Brnchd-chn_aa_trnsp_permease"/>
</dbReference>
<evidence type="ECO:0000256" key="4">
    <source>
        <dbReference type="ARBA" id="ARBA00022475"/>
    </source>
</evidence>
<reference evidence="9 10" key="1">
    <citation type="submission" date="2020-11" db="EMBL/GenBank/DDBJ databases">
        <title>Enhanced detection system for hospital associated transmission using whole genome sequencing surveillance.</title>
        <authorList>
            <person name="Harrison L.H."/>
            <person name="Van Tyne D."/>
            <person name="Marsh J.W."/>
            <person name="Griffith M.P."/>
            <person name="Snyder D.J."/>
            <person name="Cooper V.S."/>
            <person name="Mustapha M."/>
        </authorList>
    </citation>
    <scope>NUCLEOTIDE SEQUENCE [LARGE SCALE GENOMIC DNA]</scope>
    <source>
        <strain evidence="9 10">SER00230</strain>
    </source>
</reference>
<evidence type="ECO:0000313" key="10">
    <source>
        <dbReference type="Proteomes" id="UP000624159"/>
    </source>
</evidence>
<accession>A0ABS0M995</accession>
<dbReference type="PANTHER" id="PTHR34979:SF1">
    <property type="entry name" value="INNER MEMBRANE PROTEIN YGAZ"/>
    <property type="match status" value="1"/>
</dbReference>
<evidence type="ECO:0000256" key="2">
    <source>
        <dbReference type="ARBA" id="ARBA00010735"/>
    </source>
</evidence>
<name>A0ABS0M995_SERRU</name>
<evidence type="ECO:0000313" key="9">
    <source>
        <dbReference type="EMBL" id="MBH1928950.1"/>
    </source>
</evidence>
<dbReference type="Proteomes" id="UP000624159">
    <property type="component" value="Unassembled WGS sequence"/>
</dbReference>
<protein>
    <submittedName>
        <fullName evidence="9">AzlC family ABC transporter permease</fullName>
    </submittedName>
</protein>
<keyword evidence="7 8" id="KW-0472">Membrane</keyword>
<keyword evidence="3" id="KW-0813">Transport</keyword>
<dbReference type="PANTHER" id="PTHR34979">
    <property type="entry name" value="INNER MEMBRANE PROTEIN YGAZ"/>
    <property type="match status" value="1"/>
</dbReference>